<dbReference type="EMBL" id="JBFXLS010000053">
    <property type="protein sequence ID" value="KAL2823413.1"/>
    <property type="molecule type" value="Genomic_DNA"/>
</dbReference>
<evidence type="ECO:0000259" key="1">
    <source>
        <dbReference type="Pfam" id="PF00891"/>
    </source>
</evidence>
<reference evidence="2 3" key="1">
    <citation type="submission" date="2024-07" db="EMBL/GenBank/DDBJ databases">
        <title>Section-level genome sequencing and comparative genomics of Aspergillus sections Usti and Cavernicolus.</title>
        <authorList>
            <consortium name="Lawrence Berkeley National Laboratory"/>
            <person name="Nybo J.L."/>
            <person name="Vesth T.C."/>
            <person name="Theobald S."/>
            <person name="Frisvad J.C."/>
            <person name="Larsen T.O."/>
            <person name="Kjaerboelling I."/>
            <person name="Rothschild-Mancinelli K."/>
            <person name="Lyhne E.K."/>
            <person name="Kogle M.E."/>
            <person name="Barry K."/>
            <person name="Clum A."/>
            <person name="Na H."/>
            <person name="Ledsgaard L."/>
            <person name="Lin J."/>
            <person name="Lipzen A."/>
            <person name="Kuo A."/>
            <person name="Riley R."/>
            <person name="Mondo S."/>
            <person name="LaButti K."/>
            <person name="Haridas S."/>
            <person name="Pangalinan J."/>
            <person name="Salamov A.A."/>
            <person name="Simmons B.A."/>
            <person name="Magnuson J.K."/>
            <person name="Chen J."/>
            <person name="Drula E."/>
            <person name="Henrissat B."/>
            <person name="Wiebenga A."/>
            <person name="Lubbers R.J."/>
            <person name="Gomes A.C."/>
            <person name="Makela M.R."/>
            <person name="Stajich J."/>
            <person name="Grigoriev I.V."/>
            <person name="Mortensen U.H."/>
            <person name="De vries R.P."/>
            <person name="Baker S.E."/>
            <person name="Andersen M.R."/>
        </authorList>
    </citation>
    <scope>NUCLEOTIDE SEQUENCE [LARGE SCALE GENOMIC DNA]</scope>
    <source>
        <strain evidence="2 3">CBS 600.67</strain>
    </source>
</reference>
<dbReference type="PANTHER" id="PTHR43712:SF2">
    <property type="entry name" value="O-METHYLTRANSFERASE CICE"/>
    <property type="match status" value="1"/>
</dbReference>
<proteinExistence type="predicted"/>
<feature type="domain" description="O-methyltransferase C-terminal" evidence="1">
    <location>
        <begin position="7"/>
        <end position="66"/>
    </location>
</feature>
<dbReference type="InterPro" id="IPR029063">
    <property type="entry name" value="SAM-dependent_MTases_sf"/>
</dbReference>
<dbReference type="Gene3D" id="3.40.50.150">
    <property type="entry name" value="Vaccinia Virus protein VP39"/>
    <property type="match status" value="1"/>
</dbReference>
<accession>A0ABR4I6N1</accession>
<name>A0ABR4I6N1_9EURO</name>
<evidence type="ECO:0000313" key="3">
    <source>
        <dbReference type="Proteomes" id="UP001610335"/>
    </source>
</evidence>
<keyword evidence="3" id="KW-1185">Reference proteome</keyword>
<gene>
    <name evidence="2" type="ORF">BDW59DRAFT_148851</name>
</gene>
<dbReference type="PANTHER" id="PTHR43712">
    <property type="entry name" value="PUTATIVE (AFU_ORTHOLOGUE AFUA_4G14580)-RELATED"/>
    <property type="match status" value="1"/>
</dbReference>
<protein>
    <recommendedName>
        <fullName evidence="1">O-methyltransferase C-terminal domain-containing protein</fullName>
    </recommendedName>
</protein>
<dbReference type="Pfam" id="PF00891">
    <property type="entry name" value="Methyltransf_2"/>
    <property type="match status" value="1"/>
</dbReference>
<comment type="caution">
    <text evidence="2">The sequence shown here is derived from an EMBL/GenBank/DDBJ whole genome shotgun (WGS) entry which is preliminary data.</text>
</comment>
<dbReference type="InterPro" id="IPR001077">
    <property type="entry name" value="COMT_C"/>
</dbReference>
<sequence length="111" mass="12732">MLRIPRPQGRYILQDLPAVIEAGDRVCQPEVEVQPYNFFEQEQPVKGAAAYPLKLILHDWQDAECRNNSPKVGTGDARLQIEALDLRHRPVRLPARPSEGSLRYQHVLHGW</sequence>
<organism evidence="2 3">
    <name type="scientific">Aspergillus cavernicola</name>
    <dbReference type="NCBI Taxonomy" id="176166"/>
    <lineage>
        <taxon>Eukaryota</taxon>
        <taxon>Fungi</taxon>
        <taxon>Dikarya</taxon>
        <taxon>Ascomycota</taxon>
        <taxon>Pezizomycotina</taxon>
        <taxon>Eurotiomycetes</taxon>
        <taxon>Eurotiomycetidae</taxon>
        <taxon>Eurotiales</taxon>
        <taxon>Aspergillaceae</taxon>
        <taxon>Aspergillus</taxon>
        <taxon>Aspergillus subgen. Nidulantes</taxon>
    </lineage>
</organism>
<dbReference type="Proteomes" id="UP001610335">
    <property type="component" value="Unassembled WGS sequence"/>
</dbReference>
<evidence type="ECO:0000313" key="2">
    <source>
        <dbReference type="EMBL" id="KAL2823413.1"/>
    </source>
</evidence>